<dbReference type="OrthoDB" id="658076at2759"/>
<evidence type="ECO:0000256" key="1">
    <source>
        <dbReference type="SAM" id="SignalP"/>
    </source>
</evidence>
<name>A0A835A0M1_9POAL</name>
<dbReference type="AlphaFoldDB" id="A0A835A0M1"/>
<proteinExistence type="predicted"/>
<accession>A0A835A0M1</accession>
<feature type="domain" description="Bifunctional inhibitor/plant lipid transfer protein/seed storage helical" evidence="2">
    <location>
        <begin position="10"/>
        <end position="101"/>
    </location>
</feature>
<sequence>MFLGKVALLLVAFAIISPHPVTCNHRCTEEQKKHILLFCKGYIKKGFPIVHPRIGSTCCDKVLEVPNLDMQCIVDELTTKEKEDKQLDLDEAKNLGLRYLCSPFYEPPPRHHQVARYKQIAAT</sequence>
<evidence type="ECO:0000313" key="3">
    <source>
        <dbReference type="EMBL" id="KAF8650233.1"/>
    </source>
</evidence>
<feature type="signal peptide" evidence="1">
    <location>
        <begin position="1"/>
        <end position="23"/>
    </location>
</feature>
<reference evidence="3" key="1">
    <citation type="submission" date="2020-07" db="EMBL/GenBank/DDBJ databases">
        <title>Genome sequence and genetic diversity analysis of an under-domesticated orphan crop, white fonio (Digitaria exilis).</title>
        <authorList>
            <person name="Bennetzen J.L."/>
            <person name="Chen S."/>
            <person name="Ma X."/>
            <person name="Wang X."/>
            <person name="Yssel A.E.J."/>
            <person name="Chaluvadi S.R."/>
            <person name="Johnson M."/>
            <person name="Gangashetty P."/>
            <person name="Hamidou F."/>
            <person name="Sanogo M.D."/>
            <person name="Zwaenepoel A."/>
            <person name="Wallace J."/>
            <person name="Van De Peer Y."/>
            <person name="Van Deynze A."/>
        </authorList>
    </citation>
    <scope>NUCLEOTIDE SEQUENCE</scope>
    <source>
        <tissue evidence="3">Leaves</tissue>
    </source>
</reference>
<dbReference type="InterPro" id="IPR016140">
    <property type="entry name" value="Bifunc_inhib/LTP/seed_store"/>
</dbReference>
<feature type="chain" id="PRO_5032765741" description="Bifunctional inhibitor/plant lipid transfer protein/seed storage helical domain-containing protein" evidence="1">
    <location>
        <begin position="24"/>
        <end position="123"/>
    </location>
</feature>
<organism evidence="3 4">
    <name type="scientific">Digitaria exilis</name>
    <dbReference type="NCBI Taxonomy" id="1010633"/>
    <lineage>
        <taxon>Eukaryota</taxon>
        <taxon>Viridiplantae</taxon>
        <taxon>Streptophyta</taxon>
        <taxon>Embryophyta</taxon>
        <taxon>Tracheophyta</taxon>
        <taxon>Spermatophyta</taxon>
        <taxon>Magnoliopsida</taxon>
        <taxon>Liliopsida</taxon>
        <taxon>Poales</taxon>
        <taxon>Poaceae</taxon>
        <taxon>PACMAD clade</taxon>
        <taxon>Panicoideae</taxon>
        <taxon>Panicodae</taxon>
        <taxon>Paniceae</taxon>
        <taxon>Anthephorinae</taxon>
        <taxon>Digitaria</taxon>
    </lineage>
</organism>
<comment type="caution">
    <text evidence="3">The sequence shown here is derived from an EMBL/GenBank/DDBJ whole genome shotgun (WGS) entry which is preliminary data.</text>
</comment>
<gene>
    <name evidence="3" type="ORF">HU200_063988</name>
</gene>
<protein>
    <recommendedName>
        <fullName evidence="2">Bifunctional inhibitor/plant lipid transfer protein/seed storage helical domain-containing protein</fullName>
    </recommendedName>
</protein>
<dbReference type="EMBL" id="JACEFO010002736">
    <property type="protein sequence ID" value="KAF8650233.1"/>
    <property type="molecule type" value="Genomic_DNA"/>
</dbReference>
<keyword evidence="4" id="KW-1185">Reference proteome</keyword>
<evidence type="ECO:0000259" key="2">
    <source>
        <dbReference type="Pfam" id="PF14368"/>
    </source>
</evidence>
<evidence type="ECO:0000313" key="4">
    <source>
        <dbReference type="Proteomes" id="UP000636709"/>
    </source>
</evidence>
<dbReference type="Proteomes" id="UP000636709">
    <property type="component" value="Unassembled WGS sequence"/>
</dbReference>
<dbReference type="Pfam" id="PF14368">
    <property type="entry name" value="LTP_2"/>
    <property type="match status" value="1"/>
</dbReference>
<keyword evidence="1" id="KW-0732">Signal</keyword>